<dbReference type="SUPFAM" id="SSF49777">
    <property type="entry name" value="PEBP-like"/>
    <property type="match status" value="1"/>
</dbReference>
<gene>
    <name evidence="1" type="ORF">COT67_01410</name>
</gene>
<dbReference type="InterPro" id="IPR005247">
    <property type="entry name" value="YbhB_YbcL/LppC-like"/>
</dbReference>
<dbReference type="Gene3D" id="3.90.280.10">
    <property type="entry name" value="PEBP-like"/>
    <property type="match status" value="1"/>
</dbReference>
<organism evidence="1 2">
    <name type="scientific">Candidatus Tagabacteria bacterium CG09_land_8_20_14_0_10_41_14</name>
    <dbReference type="NCBI Taxonomy" id="1975021"/>
    <lineage>
        <taxon>Bacteria</taxon>
        <taxon>Candidatus Tagaibacteriota</taxon>
    </lineage>
</organism>
<dbReference type="NCBIfam" id="TIGR00481">
    <property type="entry name" value="YbhB/YbcL family Raf kinase inhibitor-like protein"/>
    <property type="match status" value="1"/>
</dbReference>
<sequence length="148" mass="16163">MEIKSSAFGHNGDIPSKYTCDGEDINPPFVVGDLPENTKSLVLIMDDPDATAGITFDHWIMWNISPEKGEVGENDVPSGALQGLTGFGKNKYGGPCPPRGNASHRYMFKFYALDIMLDLPEGSKKSDVENAMQDHVLEQATIIGLYGR</sequence>
<proteinExistence type="predicted"/>
<accession>A0A2H0WNG2</accession>
<evidence type="ECO:0000313" key="2">
    <source>
        <dbReference type="Proteomes" id="UP000230353"/>
    </source>
</evidence>
<dbReference type="InterPro" id="IPR008914">
    <property type="entry name" value="PEBP"/>
</dbReference>
<dbReference type="Pfam" id="PF01161">
    <property type="entry name" value="PBP"/>
    <property type="match status" value="1"/>
</dbReference>
<name>A0A2H0WNG2_9BACT</name>
<protein>
    <submittedName>
        <fullName evidence="1">YbhB/YbcL family Raf kinase inhibitor-like protein</fullName>
    </submittedName>
</protein>
<dbReference type="EMBL" id="PEZL01000019">
    <property type="protein sequence ID" value="PIS13508.1"/>
    <property type="molecule type" value="Genomic_DNA"/>
</dbReference>
<reference evidence="2" key="1">
    <citation type="submission" date="2017-09" db="EMBL/GenBank/DDBJ databases">
        <title>Depth-based differentiation of microbial function through sediment-hosted aquifers and enrichment of novel symbionts in the deep terrestrial subsurface.</title>
        <authorList>
            <person name="Probst A.J."/>
            <person name="Ladd B."/>
            <person name="Jarett J.K."/>
            <person name="Geller-Mcgrath D.E."/>
            <person name="Sieber C.M.K."/>
            <person name="Emerson J.B."/>
            <person name="Anantharaman K."/>
            <person name="Thomas B.C."/>
            <person name="Malmstrom R."/>
            <person name="Stieglmeier M."/>
            <person name="Klingl A."/>
            <person name="Woyke T."/>
            <person name="Ryan C.M."/>
            <person name="Banfield J.F."/>
        </authorList>
    </citation>
    <scope>NUCLEOTIDE SEQUENCE [LARGE SCALE GENOMIC DNA]</scope>
</reference>
<evidence type="ECO:0000313" key="1">
    <source>
        <dbReference type="EMBL" id="PIS13508.1"/>
    </source>
</evidence>
<comment type="caution">
    <text evidence="1">The sequence shown here is derived from an EMBL/GenBank/DDBJ whole genome shotgun (WGS) entry which is preliminary data.</text>
</comment>
<dbReference type="CDD" id="cd00865">
    <property type="entry name" value="PEBP_bact_arch"/>
    <property type="match status" value="1"/>
</dbReference>
<dbReference type="InterPro" id="IPR036610">
    <property type="entry name" value="PEBP-like_sf"/>
</dbReference>
<dbReference type="PANTHER" id="PTHR30289">
    <property type="entry name" value="UNCHARACTERIZED PROTEIN YBCL-RELATED"/>
    <property type="match status" value="1"/>
</dbReference>
<dbReference type="PANTHER" id="PTHR30289:SF1">
    <property type="entry name" value="PEBP (PHOSPHATIDYLETHANOLAMINE-BINDING PROTEIN) FAMILY PROTEIN"/>
    <property type="match status" value="1"/>
</dbReference>
<dbReference type="Proteomes" id="UP000230353">
    <property type="component" value="Unassembled WGS sequence"/>
</dbReference>
<dbReference type="AlphaFoldDB" id="A0A2H0WNG2"/>